<evidence type="ECO:0000259" key="21">
    <source>
        <dbReference type="PROSITE" id="PS52020"/>
    </source>
</evidence>
<comment type="catalytic activity">
    <reaction evidence="19">
        <text>ATP + H2O = ADP + phosphate + H(+)</text>
        <dbReference type="Rhea" id="RHEA:13065"/>
        <dbReference type="ChEBI" id="CHEBI:15377"/>
        <dbReference type="ChEBI" id="CHEBI:15378"/>
        <dbReference type="ChEBI" id="CHEBI:30616"/>
        <dbReference type="ChEBI" id="CHEBI:43474"/>
        <dbReference type="ChEBI" id="CHEBI:456216"/>
    </reaction>
</comment>
<evidence type="ECO:0000256" key="17">
    <source>
        <dbReference type="ARBA" id="ARBA00030754"/>
    </source>
</evidence>
<dbReference type="GO" id="GO:0003724">
    <property type="term" value="F:RNA helicase activity"/>
    <property type="evidence" value="ECO:0007669"/>
    <property type="project" value="InterPro"/>
</dbReference>
<keyword evidence="11" id="KW-0547">Nucleotide-binding</keyword>
<keyword evidence="15" id="KW-0238">DNA-binding</keyword>
<comment type="similarity">
    <text evidence="3">Belongs to the nanoviruses/circoviruses replication-associated protein family.</text>
</comment>
<dbReference type="GO" id="GO:0016787">
    <property type="term" value="F:hydrolase activity"/>
    <property type="evidence" value="ECO:0007669"/>
    <property type="project" value="UniProtKB-KW"/>
</dbReference>
<reference evidence="22" key="1">
    <citation type="submission" date="2020-10" db="EMBL/GenBank/DDBJ databases">
        <title>CRESS DNA virus dark matter in the feces of wild birds.</title>
        <authorList>
            <person name="Yang S."/>
            <person name="Zhang W."/>
        </authorList>
    </citation>
    <scope>NUCLEOTIDE SEQUENCE</scope>
    <source>
        <strain evidence="22">Coa131usv2</strain>
    </source>
</reference>
<keyword evidence="6" id="KW-0808">Transferase</keyword>
<dbReference type="Pfam" id="PF02407">
    <property type="entry name" value="Viral_Rep"/>
    <property type="match status" value="1"/>
</dbReference>
<sequence length="361" mass="40719">MTENGGPSGSKRCKSKFWSFTSFEASPPEFNSLTDSYLIIGKETCPSSSRQHWQCYLVLKARQYFSYIKKRFPAAHIERSRGSPEENRSYCSKDGTFTEFGTLPSTGRGGGRFKDVLASAEAGDIESIKNSDPGLYIRYKKTLESLRLFDSTDLKGSCGCWISGPPRCGKDYAVHQRYGASLYVKNINKWWDSYEGESTVLISDAEPAHSSFLGYYLKIWADRYKFTAEIKGASMKIRPKFIVVTSNYTMQEVFYGKTLDARLSRFDQINMDPDPDTVRYVPRVVHEVSDRVLKLLENVPTEVPPQISSSVNQEAVPGPSGVQTKRKKNQKKPQPSVKLLQDHGYRSNSSRLESSSDSDFA</sequence>
<accession>A0A8A4XC53</accession>
<dbReference type="GO" id="GO:0003677">
    <property type="term" value="F:DNA binding"/>
    <property type="evidence" value="ECO:0007669"/>
    <property type="project" value="UniProtKB-KW"/>
</dbReference>
<dbReference type="GO" id="GO:0046872">
    <property type="term" value="F:metal ion binding"/>
    <property type="evidence" value="ECO:0007669"/>
    <property type="project" value="UniProtKB-KW"/>
</dbReference>
<feature type="region of interest" description="Disordered" evidence="20">
    <location>
        <begin position="304"/>
        <end position="361"/>
    </location>
</feature>
<keyword evidence="9" id="KW-0540">Nuclease</keyword>
<dbReference type="GO" id="GO:0003723">
    <property type="term" value="F:RNA binding"/>
    <property type="evidence" value="ECO:0007669"/>
    <property type="project" value="InterPro"/>
</dbReference>
<dbReference type="InterPro" id="IPR000605">
    <property type="entry name" value="Helicase_SF3_ssDNA/RNA_vir"/>
</dbReference>
<dbReference type="InterPro" id="IPR049912">
    <property type="entry name" value="CRESS_DNA_REP"/>
</dbReference>
<evidence type="ECO:0000256" key="3">
    <source>
        <dbReference type="ARBA" id="ARBA00008545"/>
    </source>
</evidence>
<evidence type="ECO:0000256" key="1">
    <source>
        <dbReference type="ARBA" id="ARBA00001936"/>
    </source>
</evidence>
<evidence type="ECO:0000256" key="16">
    <source>
        <dbReference type="ARBA" id="ARBA00023268"/>
    </source>
</evidence>
<organism evidence="22">
    <name type="scientific">Periparus ater CRESS-DNA-virus sp</name>
    <dbReference type="NCBI Taxonomy" id="2815050"/>
    <lineage>
        <taxon>Viruses</taxon>
        <taxon>Monodnaviria</taxon>
        <taxon>Shotokuvirae</taxon>
        <taxon>Cressdnaviricota</taxon>
    </lineage>
</organism>
<keyword evidence="5" id="KW-1048">Host nucleus</keyword>
<keyword evidence="14" id="KW-0190">Covalent protein-DNA linkage</keyword>
<evidence type="ECO:0000256" key="11">
    <source>
        <dbReference type="ARBA" id="ARBA00022741"/>
    </source>
</evidence>
<dbReference type="GO" id="GO:0016779">
    <property type="term" value="F:nucleotidyltransferase activity"/>
    <property type="evidence" value="ECO:0007669"/>
    <property type="project" value="UniProtKB-KW"/>
</dbReference>
<feature type="compositionally biased region" description="Low complexity" evidence="20">
    <location>
        <begin position="347"/>
        <end position="361"/>
    </location>
</feature>
<dbReference type="EMBL" id="MW182858">
    <property type="protein sequence ID" value="QTE03535.1"/>
    <property type="molecule type" value="Genomic_DNA"/>
</dbReference>
<comment type="subcellular location">
    <subcellularLocation>
        <location evidence="2">Host nucleus</location>
    </subcellularLocation>
</comment>
<dbReference type="InterPro" id="IPR027417">
    <property type="entry name" value="P-loop_NTPase"/>
</dbReference>
<dbReference type="GO" id="GO:0042025">
    <property type="term" value="C:host cell nucleus"/>
    <property type="evidence" value="ECO:0007669"/>
    <property type="project" value="UniProtKB-SubCell"/>
</dbReference>
<comment type="cofactor">
    <cofactor evidence="1">
        <name>Mn(2+)</name>
        <dbReference type="ChEBI" id="CHEBI:29035"/>
    </cofactor>
</comment>
<dbReference type="GO" id="GO:0004519">
    <property type="term" value="F:endonuclease activity"/>
    <property type="evidence" value="ECO:0007669"/>
    <property type="project" value="UniProtKB-KW"/>
</dbReference>
<keyword evidence="13" id="KW-0378">Hydrolase</keyword>
<evidence type="ECO:0000256" key="20">
    <source>
        <dbReference type="SAM" id="MobiDB-lite"/>
    </source>
</evidence>
<keyword evidence="8" id="KW-0235">DNA replication</keyword>
<evidence type="ECO:0000256" key="9">
    <source>
        <dbReference type="ARBA" id="ARBA00022722"/>
    </source>
</evidence>
<name>A0A8A4XC53_9VIRU</name>
<evidence type="ECO:0000313" key="22">
    <source>
        <dbReference type="EMBL" id="QTE03535.1"/>
    </source>
</evidence>
<keyword evidence="16" id="KW-0511">Multifunctional enzyme</keyword>
<keyword evidence="7" id="KW-0548">Nucleotidyltransferase</keyword>
<keyword evidence="10" id="KW-0479">Metal-binding</keyword>
<evidence type="ECO:0000256" key="15">
    <source>
        <dbReference type="ARBA" id="ARBA00023125"/>
    </source>
</evidence>
<evidence type="ECO:0000256" key="4">
    <source>
        <dbReference type="ARBA" id="ARBA00014531"/>
    </source>
</evidence>
<evidence type="ECO:0000256" key="8">
    <source>
        <dbReference type="ARBA" id="ARBA00022705"/>
    </source>
</evidence>
<dbReference type="Pfam" id="PF00910">
    <property type="entry name" value="RNA_helicase"/>
    <property type="match status" value="1"/>
</dbReference>
<dbReference type="Gene3D" id="3.40.1310.20">
    <property type="match status" value="1"/>
</dbReference>
<dbReference type="GO" id="GO:0006260">
    <property type="term" value="P:DNA replication"/>
    <property type="evidence" value="ECO:0007669"/>
    <property type="project" value="UniProtKB-KW"/>
</dbReference>
<keyword evidence="12" id="KW-0255">Endonuclease</keyword>
<evidence type="ECO:0000256" key="5">
    <source>
        <dbReference type="ARBA" id="ARBA00022562"/>
    </source>
</evidence>
<dbReference type="SUPFAM" id="SSF52540">
    <property type="entry name" value="P-loop containing nucleoside triphosphate hydrolases"/>
    <property type="match status" value="1"/>
</dbReference>
<evidence type="ECO:0000256" key="7">
    <source>
        <dbReference type="ARBA" id="ARBA00022695"/>
    </source>
</evidence>
<dbReference type="PROSITE" id="PS52020">
    <property type="entry name" value="CRESS_DNA_REP"/>
    <property type="match status" value="1"/>
</dbReference>
<evidence type="ECO:0000256" key="12">
    <source>
        <dbReference type="ARBA" id="ARBA00022759"/>
    </source>
</evidence>
<dbReference type="GO" id="GO:0000166">
    <property type="term" value="F:nucleotide binding"/>
    <property type="evidence" value="ECO:0007669"/>
    <property type="project" value="UniProtKB-KW"/>
</dbReference>
<evidence type="ECO:0000256" key="19">
    <source>
        <dbReference type="ARBA" id="ARBA00049360"/>
    </source>
</evidence>
<evidence type="ECO:0000256" key="14">
    <source>
        <dbReference type="ARBA" id="ARBA00023124"/>
    </source>
</evidence>
<evidence type="ECO:0000256" key="2">
    <source>
        <dbReference type="ARBA" id="ARBA00004147"/>
    </source>
</evidence>
<evidence type="ECO:0000256" key="18">
    <source>
        <dbReference type="ARBA" id="ARBA00032243"/>
    </source>
</evidence>
<proteinExistence type="inferred from homology"/>
<evidence type="ECO:0000256" key="13">
    <source>
        <dbReference type="ARBA" id="ARBA00022801"/>
    </source>
</evidence>
<evidence type="ECO:0000256" key="6">
    <source>
        <dbReference type="ARBA" id="ARBA00022679"/>
    </source>
</evidence>
<feature type="domain" description="CRESS-DNA virus Rep endonuclease" evidence="21">
    <location>
        <begin position="12"/>
        <end position="103"/>
    </location>
</feature>
<protein>
    <recommendedName>
        <fullName evidence="4">Replication-associated protein</fullName>
    </recommendedName>
    <alternativeName>
        <fullName evidence="17">ATP-dependent helicase Rep</fullName>
    </alternativeName>
    <alternativeName>
        <fullName evidence="18">RepP</fullName>
    </alternativeName>
</protein>
<evidence type="ECO:0000256" key="10">
    <source>
        <dbReference type="ARBA" id="ARBA00022723"/>
    </source>
</evidence>